<reference evidence="2 3" key="1">
    <citation type="journal article" date="2019" name="Genome Biol. Evol.">
        <title>Insights into the evolution of the New World diploid cottons (Gossypium, subgenus Houzingenia) based on genome sequencing.</title>
        <authorList>
            <person name="Grover C.E."/>
            <person name="Arick M.A. 2nd"/>
            <person name="Thrash A."/>
            <person name="Conover J.L."/>
            <person name="Sanders W.S."/>
            <person name="Peterson D.G."/>
            <person name="Frelichowski J.E."/>
            <person name="Scheffler J.A."/>
            <person name="Scheffler B.E."/>
            <person name="Wendel J.F."/>
        </authorList>
    </citation>
    <scope>NUCLEOTIDE SEQUENCE [LARGE SCALE GENOMIC DNA]</scope>
    <source>
        <strain evidence="2">8</strain>
        <tissue evidence="2">Leaf</tissue>
    </source>
</reference>
<gene>
    <name evidence="2" type="ORF">Gotri_008394</name>
</gene>
<evidence type="ECO:0000313" key="3">
    <source>
        <dbReference type="Proteomes" id="UP000593568"/>
    </source>
</evidence>
<dbReference type="InterPro" id="IPR044730">
    <property type="entry name" value="RNase_H-like_dom_plant"/>
</dbReference>
<dbReference type="SUPFAM" id="SSF53098">
    <property type="entry name" value="Ribonuclease H-like"/>
    <property type="match status" value="1"/>
</dbReference>
<dbReference type="Pfam" id="PF13456">
    <property type="entry name" value="RVT_3"/>
    <property type="match status" value="1"/>
</dbReference>
<organism evidence="2 3">
    <name type="scientific">Gossypium trilobum</name>
    <dbReference type="NCBI Taxonomy" id="34281"/>
    <lineage>
        <taxon>Eukaryota</taxon>
        <taxon>Viridiplantae</taxon>
        <taxon>Streptophyta</taxon>
        <taxon>Embryophyta</taxon>
        <taxon>Tracheophyta</taxon>
        <taxon>Spermatophyta</taxon>
        <taxon>Magnoliopsida</taxon>
        <taxon>eudicotyledons</taxon>
        <taxon>Gunneridae</taxon>
        <taxon>Pentapetalae</taxon>
        <taxon>rosids</taxon>
        <taxon>malvids</taxon>
        <taxon>Malvales</taxon>
        <taxon>Malvaceae</taxon>
        <taxon>Malvoideae</taxon>
        <taxon>Gossypium</taxon>
    </lineage>
</organism>
<protein>
    <recommendedName>
        <fullName evidence="1">RNase H type-1 domain-containing protein</fullName>
    </recommendedName>
</protein>
<feature type="domain" description="RNase H type-1" evidence="1">
    <location>
        <begin position="80"/>
        <end position="140"/>
    </location>
</feature>
<dbReference type="InterPro" id="IPR002156">
    <property type="entry name" value="RNaseH_domain"/>
</dbReference>
<feature type="non-terminal residue" evidence="2">
    <location>
        <position position="1"/>
    </location>
</feature>
<dbReference type="GO" id="GO:0004523">
    <property type="term" value="F:RNA-DNA hybrid ribonuclease activity"/>
    <property type="evidence" value="ECO:0007669"/>
    <property type="project" value="InterPro"/>
</dbReference>
<dbReference type="Proteomes" id="UP000593568">
    <property type="component" value="Unassembled WGS sequence"/>
</dbReference>
<dbReference type="GO" id="GO:0003676">
    <property type="term" value="F:nucleic acid binding"/>
    <property type="evidence" value="ECO:0007669"/>
    <property type="project" value="InterPro"/>
</dbReference>
<dbReference type="PANTHER" id="PTHR47723">
    <property type="entry name" value="OS05G0353850 PROTEIN"/>
    <property type="match status" value="1"/>
</dbReference>
<dbReference type="Gene3D" id="3.30.420.10">
    <property type="entry name" value="Ribonuclease H-like superfamily/Ribonuclease H"/>
    <property type="match status" value="1"/>
</dbReference>
<dbReference type="InterPro" id="IPR053151">
    <property type="entry name" value="RNase_H-like"/>
</dbReference>
<comment type="caution">
    <text evidence="2">The sequence shown here is derived from an EMBL/GenBank/DDBJ whole genome shotgun (WGS) entry which is preliminary data.</text>
</comment>
<dbReference type="AlphaFoldDB" id="A0A7J9EJ93"/>
<name>A0A7J9EJ93_9ROSI</name>
<evidence type="ECO:0000313" key="2">
    <source>
        <dbReference type="EMBL" id="MBA0773093.1"/>
    </source>
</evidence>
<sequence>IIRFLLGVGWIRHAFLELSLGTFRRTATCSLFKVFPGVLMKSLKSSWVRQYTSALTSSTHKMQSSFASSSIASSWVCLSMDGSVRIEEGFTAAGGLVRDHNSGWIIGFCRYLGNCTVTKVELWGILDGLKLILDRRFKEV</sequence>
<accession>A0A7J9EJ93</accession>
<dbReference type="InterPro" id="IPR012337">
    <property type="entry name" value="RNaseH-like_sf"/>
</dbReference>
<evidence type="ECO:0000259" key="1">
    <source>
        <dbReference type="Pfam" id="PF13456"/>
    </source>
</evidence>
<dbReference type="EMBL" id="JABEZW010000008">
    <property type="protein sequence ID" value="MBA0773093.1"/>
    <property type="molecule type" value="Genomic_DNA"/>
</dbReference>
<dbReference type="PANTHER" id="PTHR47723:SF19">
    <property type="entry name" value="POLYNUCLEOTIDYL TRANSFERASE, RIBONUCLEASE H-LIKE SUPERFAMILY PROTEIN"/>
    <property type="match status" value="1"/>
</dbReference>
<dbReference type="CDD" id="cd06222">
    <property type="entry name" value="RNase_H_like"/>
    <property type="match status" value="1"/>
</dbReference>
<proteinExistence type="predicted"/>
<keyword evidence="3" id="KW-1185">Reference proteome</keyword>
<dbReference type="InterPro" id="IPR036397">
    <property type="entry name" value="RNaseH_sf"/>
</dbReference>